<feature type="compositionally biased region" description="Basic and acidic residues" evidence="2">
    <location>
        <begin position="116"/>
        <end position="168"/>
    </location>
</feature>
<dbReference type="AlphaFoldDB" id="A0AAD8ZF06"/>
<dbReference type="SUPFAM" id="SSF52954">
    <property type="entry name" value="Class II aaRS ABD-related"/>
    <property type="match status" value="1"/>
</dbReference>
<keyword evidence="1" id="KW-0694">RNA-binding</keyword>
<dbReference type="PANTHER" id="PTHR23295:SF3">
    <property type="entry name" value="NUCLEAR RECEPTOR COACTIVATOR 5"/>
    <property type="match status" value="1"/>
</dbReference>
<keyword evidence="5" id="KW-1185">Reference proteome</keyword>
<feature type="region of interest" description="Disordered" evidence="2">
    <location>
        <begin position="97"/>
        <end position="168"/>
    </location>
</feature>
<dbReference type="SMART" id="SM00360">
    <property type="entry name" value="RRM"/>
    <property type="match status" value="1"/>
</dbReference>
<dbReference type="Gene3D" id="3.40.50.800">
    <property type="entry name" value="Anticodon-binding domain"/>
    <property type="match status" value="1"/>
</dbReference>
<dbReference type="Proteomes" id="UP001239994">
    <property type="component" value="Unassembled WGS sequence"/>
</dbReference>
<feature type="region of interest" description="Disordered" evidence="2">
    <location>
        <begin position="659"/>
        <end position="680"/>
    </location>
</feature>
<dbReference type="InterPro" id="IPR052600">
    <property type="entry name" value="Nuc_rcpt_coact/corep"/>
</dbReference>
<dbReference type="GO" id="GO:0003723">
    <property type="term" value="F:RNA binding"/>
    <property type="evidence" value="ECO:0007669"/>
    <property type="project" value="UniProtKB-UniRule"/>
</dbReference>
<name>A0AAD8ZF06_9TELE</name>
<dbReference type="Gene3D" id="3.30.70.330">
    <property type="match status" value="1"/>
</dbReference>
<feature type="region of interest" description="Disordered" evidence="2">
    <location>
        <begin position="585"/>
        <end position="608"/>
    </location>
</feature>
<sequence length="680" mass="74629">MTHRRSRSGTPPSYGTNSNDPRDLERRIFVGNLPTAHMAKKDMEDLFRPYGKIQALSLFRGYGFVQFERAEDAEAAKAGHNGRIYRGYKLVIICPSRPPAYGDGREPRPRSRSPIHGRDVRDHRDAREIREHPREPRPGPPRDQDDGRYRTSEGREKDPRDASYRDDGYDRFYRGEYDPYRKKEDLYADRYREPWNGRREPEEERVRPEESAGEMNCIGSTMKSCRDATMQRGLWIALLLEYAETVGRKVRDLGMVVDLIFLNTEVSLTQALEDVSRARTPFAIIITQQHQVHRSCTVNILFGTPQEHRNMPMQDAMVLVAHNYDSFKMENRARERDEIARKAAKMADDVLMREHEREGHPVSLLTAITLLSEGRFLTPDELTGLINYLQDKRDRLVQGSTESHLGPHPSAVPVTHDPQPPSQSLPPASHQAHPLSTHPIHSTHLPPVATSTTSQQQELQAKILSLFNSGSGTSAAPSTAATPQSQGYSSTLGQQSTGLSSSVSNPAMPALATAQPQGMLSPRLGMRPPAGRMAAPQSLQRPAVSTGTGINFDNPSVQKALDTLIQSGPTLNHLVNSGNVAAAPRPGQSMGQGMSQGMGQGMSQGMGQSLGQGMGQSLGQGMGQGMSQGMGQSLVQGMAQGMGQGMAQGMGQGMAQGMGQGMAQGMGQGPPQVSHYSRHY</sequence>
<dbReference type="InterPro" id="IPR035979">
    <property type="entry name" value="RBD_domain_sf"/>
</dbReference>
<dbReference type="PROSITE" id="PS50102">
    <property type="entry name" value="RRM"/>
    <property type="match status" value="1"/>
</dbReference>
<dbReference type="GO" id="GO:0005654">
    <property type="term" value="C:nucleoplasm"/>
    <property type="evidence" value="ECO:0007669"/>
    <property type="project" value="TreeGrafter"/>
</dbReference>
<dbReference type="CDD" id="cd12341">
    <property type="entry name" value="RRM_hnRNPC_like"/>
    <property type="match status" value="1"/>
</dbReference>
<feature type="compositionally biased region" description="Polar residues" evidence="2">
    <location>
        <begin position="487"/>
        <end position="505"/>
    </location>
</feature>
<organism evidence="4 5">
    <name type="scientific">Electrophorus voltai</name>
    <dbReference type="NCBI Taxonomy" id="2609070"/>
    <lineage>
        <taxon>Eukaryota</taxon>
        <taxon>Metazoa</taxon>
        <taxon>Chordata</taxon>
        <taxon>Craniata</taxon>
        <taxon>Vertebrata</taxon>
        <taxon>Euteleostomi</taxon>
        <taxon>Actinopterygii</taxon>
        <taxon>Neopterygii</taxon>
        <taxon>Teleostei</taxon>
        <taxon>Ostariophysi</taxon>
        <taxon>Gymnotiformes</taxon>
        <taxon>Gymnotoidei</taxon>
        <taxon>Gymnotidae</taxon>
        <taxon>Electrophorus</taxon>
    </lineage>
</organism>
<evidence type="ECO:0000259" key="3">
    <source>
        <dbReference type="PROSITE" id="PS50102"/>
    </source>
</evidence>
<accession>A0AAD8ZF06</accession>
<dbReference type="InterPro" id="IPR012677">
    <property type="entry name" value="Nucleotide-bd_a/b_plait_sf"/>
</dbReference>
<feature type="compositionally biased region" description="Gly residues" evidence="2">
    <location>
        <begin position="594"/>
        <end position="608"/>
    </location>
</feature>
<evidence type="ECO:0000313" key="4">
    <source>
        <dbReference type="EMBL" id="KAK1796400.1"/>
    </source>
</evidence>
<proteinExistence type="predicted"/>
<gene>
    <name evidence="4" type="ORF">P4O66_009454</name>
</gene>
<evidence type="ECO:0000256" key="2">
    <source>
        <dbReference type="SAM" id="MobiDB-lite"/>
    </source>
</evidence>
<evidence type="ECO:0000313" key="5">
    <source>
        <dbReference type="Proteomes" id="UP001239994"/>
    </source>
</evidence>
<dbReference type="EMBL" id="JAROKS010000015">
    <property type="protein sequence ID" value="KAK1796400.1"/>
    <property type="molecule type" value="Genomic_DNA"/>
</dbReference>
<feature type="region of interest" description="Disordered" evidence="2">
    <location>
        <begin position="397"/>
        <end position="457"/>
    </location>
</feature>
<dbReference type="InterPro" id="IPR000504">
    <property type="entry name" value="RRM_dom"/>
</dbReference>
<dbReference type="Pfam" id="PF00076">
    <property type="entry name" value="RRM_1"/>
    <property type="match status" value="1"/>
</dbReference>
<comment type="caution">
    <text evidence="4">The sequence shown here is derived from an EMBL/GenBank/DDBJ whole genome shotgun (WGS) entry which is preliminary data.</text>
</comment>
<protein>
    <recommendedName>
        <fullName evidence="3">RRM domain-containing protein</fullName>
    </recommendedName>
</protein>
<feature type="compositionally biased region" description="Gly residues" evidence="2">
    <location>
        <begin position="659"/>
        <end position="668"/>
    </location>
</feature>
<evidence type="ECO:0000256" key="1">
    <source>
        <dbReference type="PROSITE-ProRule" id="PRU00176"/>
    </source>
</evidence>
<feature type="compositionally biased region" description="Low complexity" evidence="2">
    <location>
        <begin position="470"/>
        <end position="486"/>
    </location>
</feature>
<dbReference type="InterPro" id="IPR036621">
    <property type="entry name" value="Anticodon-bd_dom_sf"/>
</dbReference>
<feature type="compositionally biased region" description="Polar residues" evidence="2">
    <location>
        <begin position="8"/>
        <end position="19"/>
    </location>
</feature>
<dbReference type="GO" id="GO:0009966">
    <property type="term" value="P:regulation of signal transduction"/>
    <property type="evidence" value="ECO:0007669"/>
    <property type="project" value="TreeGrafter"/>
</dbReference>
<feature type="region of interest" description="Disordered" evidence="2">
    <location>
        <begin position="470"/>
        <end position="533"/>
    </location>
</feature>
<dbReference type="PANTHER" id="PTHR23295">
    <property type="entry name" value="NUCLEAR RECEPTOR COACTIVATOR 5-RELATED"/>
    <property type="match status" value="1"/>
</dbReference>
<reference evidence="4" key="1">
    <citation type="submission" date="2023-03" db="EMBL/GenBank/DDBJ databases">
        <title>Electrophorus voltai genome.</title>
        <authorList>
            <person name="Bian C."/>
        </authorList>
    </citation>
    <scope>NUCLEOTIDE SEQUENCE</scope>
    <source>
        <strain evidence="4">CB-2022</strain>
        <tissue evidence="4">Muscle</tissue>
    </source>
</reference>
<feature type="domain" description="RRM" evidence="3">
    <location>
        <begin position="26"/>
        <end position="92"/>
    </location>
</feature>
<feature type="region of interest" description="Disordered" evidence="2">
    <location>
        <begin position="1"/>
        <end position="23"/>
    </location>
</feature>
<dbReference type="SUPFAM" id="SSF54928">
    <property type="entry name" value="RNA-binding domain, RBD"/>
    <property type="match status" value="1"/>
</dbReference>